<dbReference type="PANTHER" id="PTHR13734">
    <property type="entry name" value="TRNA-NUCLEOTIDYLTRANSFERASE"/>
    <property type="match status" value="1"/>
</dbReference>
<dbReference type="AlphaFoldDB" id="A0A1J7JXD0"/>
<feature type="region of interest" description="Disordered" evidence="6">
    <location>
        <begin position="352"/>
        <end position="371"/>
    </location>
</feature>
<dbReference type="GO" id="GO:0001680">
    <property type="term" value="P:tRNA 3'-terminal CCA addition"/>
    <property type="evidence" value="ECO:0007669"/>
    <property type="project" value="EnsemblFungi"/>
</dbReference>
<keyword evidence="2 5" id="KW-0808">Transferase</keyword>
<dbReference type="STRING" id="1408157.A0A1J7JXD0"/>
<dbReference type="PANTHER" id="PTHR13734:SF5">
    <property type="entry name" value="CCA TRNA NUCLEOTIDYLTRANSFERASE, MITOCHONDRIAL"/>
    <property type="match status" value="1"/>
</dbReference>
<feature type="domain" description="Poly A polymerase head" evidence="7">
    <location>
        <begin position="58"/>
        <end position="203"/>
    </location>
</feature>
<evidence type="ECO:0000313" key="9">
    <source>
        <dbReference type="EMBL" id="OIW32450.1"/>
    </source>
</evidence>
<feature type="domain" description="tRNA nucleotidyltransferase/poly(A) polymerase RNA and SrmB- binding" evidence="8">
    <location>
        <begin position="231"/>
        <end position="289"/>
    </location>
</feature>
<dbReference type="InterPro" id="IPR043519">
    <property type="entry name" value="NT_sf"/>
</dbReference>
<dbReference type="GO" id="GO:0052929">
    <property type="term" value="F:ATP:3'-cytidine-cytidine-tRNA adenylyltransferase activity"/>
    <property type="evidence" value="ECO:0007669"/>
    <property type="project" value="EnsemblFungi"/>
</dbReference>
<name>A0A1J7JXD0_9PEZI</name>
<dbReference type="CDD" id="cd05398">
    <property type="entry name" value="NT_ClassII-CCAase"/>
    <property type="match status" value="1"/>
</dbReference>
<dbReference type="Proteomes" id="UP000182658">
    <property type="component" value="Unassembled WGS sequence"/>
</dbReference>
<dbReference type="SUPFAM" id="SSF81891">
    <property type="entry name" value="Poly A polymerase C-terminal region-like"/>
    <property type="match status" value="1"/>
</dbReference>
<sequence length="541" mass="60974">MDSDKALLMAQAAAEGRTIELTPREKQLKNLLVDVARRIDATPANPGEKKPDEPLVLRWAGGWVRDKLLGIESHDIDTAINNMTGEAFAKCLAKEAYRPEVQKAHSLSQGDVGRLYTVAKNPEKSKHLETSSLNLCGLDVDFVNLRKETYTADSRNPQMEFGTAEEDALRRDATVNALFYNLMTEKIEDFTGGLRDMEAKLIRTPMEPFQTFTDDPLRVLRLIRFASRLEFSIDPEVEAMMGDTRVLDALRLKISRERVGIELEKMLKGNHPCESLRLIDRLGLYHTVFTDPARTDMPEPDISNWHAAYEALDTLAARKTPGSIYHVLVRSDEAAYFAWQLSAVVPFEQLPDEESRKPGKPPIPWATQANRGGLMSPTKLTDVITAAHRHRLAILELKNAVRDKAPYVRERERFGMAIREWDFKGGHWKLQVLYALLFEVMERTGEGAKAGKDGAATREEIFMEWQGFLDHLEELDVMDAPAIKRLVDGTQLAKALGVKPGKWMAAALEVVMRWQLQHVGETDPAGAIEEVKARKEELDIP</sequence>
<dbReference type="Gene3D" id="3.30.460.10">
    <property type="entry name" value="Beta Polymerase, domain 2"/>
    <property type="match status" value="1"/>
</dbReference>
<evidence type="ECO:0000256" key="4">
    <source>
        <dbReference type="ARBA" id="ARBA00022884"/>
    </source>
</evidence>
<dbReference type="EMBL" id="KV875095">
    <property type="protein sequence ID" value="OIW32450.1"/>
    <property type="molecule type" value="Genomic_DNA"/>
</dbReference>
<accession>A0A1J7JXD0</accession>
<dbReference type="FunCoup" id="A0A1J7JXD0">
    <property type="interactions" value="126"/>
</dbReference>
<organism evidence="9 10">
    <name type="scientific">Coniochaeta ligniaria NRRL 30616</name>
    <dbReference type="NCBI Taxonomy" id="1408157"/>
    <lineage>
        <taxon>Eukaryota</taxon>
        <taxon>Fungi</taxon>
        <taxon>Dikarya</taxon>
        <taxon>Ascomycota</taxon>
        <taxon>Pezizomycotina</taxon>
        <taxon>Sordariomycetes</taxon>
        <taxon>Sordariomycetidae</taxon>
        <taxon>Coniochaetales</taxon>
        <taxon>Coniochaetaceae</taxon>
        <taxon>Coniochaeta</taxon>
    </lineage>
</organism>
<gene>
    <name evidence="9" type="ORF">CONLIGDRAFT_630128</name>
</gene>
<dbReference type="SUPFAM" id="SSF81301">
    <property type="entry name" value="Nucleotidyltransferase"/>
    <property type="match status" value="1"/>
</dbReference>
<comment type="similarity">
    <text evidence="1 5">Belongs to the tRNA nucleotidyltransferase/poly(A) polymerase family.</text>
</comment>
<evidence type="ECO:0000256" key="2">
    <source>
        <dbReference type="ARBA" id="ARBA00022679"/>
    </source>
</evidence>
<dbReference type="FunFam" id="3.30.460.10:FF:000019">
    <property type="entry name" value="tRNA nucleotidyltransferase cca2"/>
    <property type="match status" value="1"/>
</dbReference>
<evidence type="ECO:0000259" key="8">
    <source>
        <dbReference type="Pfam" id="PF12627"/>
    </source>
</evidence>
<evidence type="ECO:0000256" key="3">
    <source>
        <dbReference type="ARBA" id="ARBA00022741"/>
    </source>
</evidence>
<dbReference type="GO" id="GO:0005759">
    <property type="term" value="C:mitochondrial matrix"/>
    <property type="evidence" value="ECO:0007669"/>
    <property type="project" value="EnsemblFungi"/>
</dbReference>
<dbReference type="OrthoDB" id="445712at2759"/>
<dbReference type="GO" id="GO:0003723">
    <property type="term" value="F:RNA binding"/>
    <property type="evidence" value="ECO:0007669"/>
    <property type="project" value="UniProtKB-KW"/>
</dbReference>
<dbReference type="GO" id="GO:0000166">
    <property type="term" value="F:nucleotide binding"/>
    <property type="evidence" value="ECO:0007669"/>
    <property type="project" value="UniProtKB-KW"/>
</dbReference>
<dbReference type="InParanoid" id="A0A1J7JXD0"/>
<proteinExistence type="inferred from homology"/>
<dbReference type="Pfam" id="PF01743">
    <property type="entry name" value="PolyA_pol"/>
    <property type="match status" value="1"/>
</dbReference>
<protein>
    <submittedName>
        <fullName evidence="9">Poly A polymerase C-terminal region-like protein</fullName>
    </submittedName>
</protein>
<keyword evidence="3" id="KW-0547">Nucleotide-binding</keyword>
<dbReference type="GO" id="GO:0004810">
    <property type="term" value="F:CCA tRNA nucleotidyltransferase activity"/>
    <property type="evidence" value="ECO:0007669"/>
    <property type="project" value="EnsemblFungi"/>
</dbReference>
<keyword evidence="10" id="KW-1185">Reference proteome</keyword>
<evidence type="ECO:0000256" key="1">
    <source>
        <dbReference type="ARBA" id="ARBA00007265"/>
    </source>
</evidence>
<evidence type="ECO:0000256" key="5">
    <source>
        <dbReference type="RuleBase" id="RU003953"/>
    </source>
</evidence>
<dbReference type="GO" id="GO:0052927">
    <property type="term" value="F:CC tRNA cytidylyltransferase activity"/>
    <property type="evidence" value="ECO:0007669"/>
    <property type="project" value="EnsemblFungi"/>
</dbReference>
<evidence type="ECO:0000313" key="10">
    <source>
        <dbReference type="Proteomes" id="UP000182658"/>
    </source>
</evidence>
<dbReference type="Pfam" id="PF12627">
    <property type="entry name" value="PolyA_pol_RNAbd"/>
    <property type="match status" value="1"/>
</dbReference>
<reference evidence="9 10" key="1">
    <citation type="submission" date="2016-10" db="EMBL/GenBank/DDBJ databases">
        <title>Draft genome sequence of Coniochaeta ligniaria NRRL30616, a lignocellulolytic fungus for bioabatement of inhibitors in plant biomass hydrolysates.</title>
        <authorList>
            <consortium name="DOE Joint Genome Institute"/>
            <person name="Jimenez D.J."/>
            <person name="Hector R.E."/>
            <person name="Riley R."/>
            <person name="Sun H."/>
            <person name="Grigoriev I.V."/>
            <person name="Van Elsas J.D."/>
            <person name="Nichols N.N."/>
        </authorList>
    </citation>
    <scope>NUCLEOTIDE SEQUENCE [LARGE SCALE GENOMIC DNA]</scope>
    <source>
        <strain evidence="9 10">NRRL 30616</strain>
    </source>
</reference>
<evidence type="ECO:0000256" key="6">
    <source>
        <dbReference type="SAM" id="MobiDB-lite"/>
    </source>
</evidence>
<dbReference type="InterPro" id="IPR032828">
    <property type="entry name" value="PolyA_RNA-bd"/>
</dbReference>
<dbReference type="Gene3D" id="1.10.3090.10">
    <property type="entry name" value="cca-adding enzyme, domain 2"/>
    <property type="match status" value="1"/>
</dbReference>
<evidence type="ECO:0000259" key="7">
    <source>
        <dbReference type="Pfam" id="PF01743"/>
    </source>
</evidence>
<keyword evidence="4 5" id="KW-0694">RNA-binding</keyword>
<dbReference type="InterPro" id="IPR002646">
    <property type="entry name" value="PolA_pol_head_dom"/>
</dbReference>